<dbReference type="GO" id="GO:0005737">
    <property type="term" value="C:cytoplasm"/>
    <property type="evidence" value="ECO:0007669"/>
    <property type="project" value="TreeGrafter"/>
</dbReference>
<dbReference type="OMA" id="EDGEQAH"/>
<proteinExistence type="predicted"/>
<keyword evidence="6" id="KW-0560">Oxidoreductase</keyword>
<evidence type="ECO:0000256" key="2">
    <source>
        <dbReference type="ARBA" id="ARBA00022630"/>
    </source>
</evidence>
<dbReference type="OrthoDB" id="10262250at2759"/>
<evidence type="ECO:0000259" key="11">
    <source>
        <dbReference type="Pfam" id="PF01207"/>
    </source>
</evidence>
<evidence type="ECO:0000256" key="5">
    <source>
        <dbReference type="ARBA" id="ARBA00022694"/>
    </source>
</evidence>
<accession>A0A642UKV1</accession>
<dbReference type="PROSITE" id="PS01136">
    <property type="entry name" value="UPF0034"/>
    <property type="match status" value="1"/>
</dbReference>
<dbReference type="InterPro" id="IPR018517">
    <property type="entry name" value="tRNA_hU_synthase_CS"/>
</dbReference>
<keyword evidence="2" id="KW-0285">Flavoprotein</keyword>
<dbReference type="VEuPathDB" id="FungiDB:DIURU_003361"/>
<evidence type="ECO:0000256" key="4">
    <source>
        <dbReference type="ARBA" id="ARBA00022664"/>
    </source>
</evidence>
<evidence type="ECO:0000256" key="3">
    <source>
        <dbReference type="ARBA" id="ARBA00022643"/>
    </source>
</evidence>
<dbReference type="GO" id="GO:0006397">
    <property type="term" value="P:mRNA processing"/>
    <property type="evidence" value="ECO:0007669"/>
    <property type="project" value="UniProtKB-KW"/>
</dbReference>
<dbReference type="GeneID" id="54782012"/>
<dbReference type="InterPro" id="IPR013785">
    <property type="entry name" value="Aldolase_TIM"/>
</dbReference>
<keyword evidence="3" id="KW-0288">FMN</keyword>
<dbReference type="GO" id="GO:0050660">
    <property type="term" value="F:flavin adenine dinucleotide binding"/>
    <property type="evidence" value="ECO:0007669"/>
    <property type="project" value="InterPro"/>
</dbReference>
<protein>
    <recommendedName>
        <fullName evidence="11">DUS-like FMN-binding domain-containing protein</fullName>
    </recommendedName>
</protein>
<dbReference type="PANTHER" id="PTHR45936">
    <property type="entry name" value="TRNA-DIHYDROURIDINE(20) SYNTHASE [NAD(P)+]-LIKE"/>
    <property type="match status" value="1"/>
</dbReference>
<dbReference type="Gene3D" id="3.20.20.70">
    <property type="entry name" value="Aldolase class I"/>
    <property type="match status" value="1"/>
</dbReference>
<name>A0A642UKV1_DIURU</name>
<dbReference type="InterPro" id="IPR035587">
    <property type="entry name" value="DUS-like_FMN-bd"/>
</dbReference>
<keyword evidence="5" id="KW-0819">tRNA processing</keyword>
<comment type="caution">
    <text evidence="12">The sequence shown here is derived from an EMBL/GenBank/DDBJ whole genome shotgun (WGS) entry which is preliminary data.</text>
</comment>
<comment type="cofactor">
    <cofactor evidence="1">
        <name>FMN</name>
        <dbReference type="ChEBI" id="CHEBI:58210"/>
    </cofactor>
</comment>
<evidence type="ECO:0000313" key="12">
    <source>
        <dbReference type="EMBL" id="KAA8900991.1"/>
    </source>
</evidence>
<keyword evidence="4" id="KW-0507">mRNA processing</keyword>
<evidence type="ECO:0000256" key="1">
    <source>
        <dbReference type="ARBA" id="ARBA00001917"/>
    </source>
</evidence>
<evidence type="ECO:0000256" key="6">
    <source>
        <dbReference type="ARBA" id="ARBA00023002"/>
    </source>
</evidence>
<evidence type="ECO:0000256" key="7">
    <source>
        <dbReference type="ARBA" id="ARBA00023027"/>
    </source>
</evidence>
<evidence type="ECO:0000313" key="13">
    <source>
        <dbReference type="Proteomes" id="UP000449547"/>
    </source>
</evidence>
<gene>
    <name evidence="12" type="ORF">DIURU_003361</name>
</gene>
<dbReference type="AlphaFoldDB" id="A0A642UKV1"/>
<dbReference type="PANTHER" id="PTHR45936:SF1">
    <property type="entry name" value="TRNA-DIHYDROURIDINE(20) SYNTHASE [NAD(P)+]-LIKE"/>
    <property type="match status" value="1"/>
</dbReference>
<keyword evidence="13" id="KW-1185">Reference proteome</keyword>
<dbReference type="RefSeq" id="XP_034011614.1">
    <property type="nucleotide sequence ID" value="XM_034156115.1"/>
</dbReference>
<dbReference type="Pfam" id="PF01207">
    <property type="entry name" value="Dus"/>
    <property type="match status" value="1"/>
</dbReference>
<evidence type="ECO:0000256" key="8">
    <source>
        <dbReference type="ARBA" id="ARBA00048342"/>
    </source>
</evidence>
<sequence>MSLAHGCDLVWSPEIIDKKIVQTTRIVNSQLNTVDYVIDQPIKSKKHGDSVKRSVVFRTSHAHERGNLIFQLGSADPTVAVDAALKVIDDVDGIDLNCGCPKPFSTHAGMGAALLSTPDLLCSILKALVEKVGKPKNKPISCKIRMLDTLESTTSLVEQICATGITNLTIHCRTRDMRNRQDPRWMYLPTLIPLVKSKGISVVINGNLQSRTDILNMRKVLNDEEIGGMIAEAAECNPSVFSATPQNAKKTVLEFLDLCTKFQPENLANIKFMILNLVPGKSKYYMKFAHSRTLEDFHKVADEMKDDDSDLVNKFLVKDCQKQLVLTQEEYTDFINKERPDEMKYALSRKPGDPDRGDIIKKQEQEAAVARKRAREAEEEQANKKPKAVTCN</sequence>
<dbReference type="GO" id="GO:0017150">
    <property type="term" value="F:tRNA dihydrouridine synthase activity"/>
    <property type="evidence" value="ECO:0007669"/>
    <property type="project" value="InterPro"/>
</dbReference>
<evidence type="ECO:0000256" key="10">
    <source>
        <dbReference type="SAM" id="MobiDB-lite"/>
    </source>
</evidence>
<dbReference type="Proteomes" id="UP000449547">
    <property type="component" value="Unassembled WGS sequence"/>
</dbReference>
<dbReference type="InterPro" id="IPR052582">
    <property type="entry name" value="tRNA-DUS-like"/>
</dbReference>
<comment type="catalytic activity">
    <reaction evidence="9">
        <text>a 5,6-dihydrouridine in mRNA + NADP(+) = a uridine in mRNA + NADPH + H(+)</text>
        <dbReference type="Rhea" id="RHEA:69855"/>
        <dbReference type="Rhea" id="RHEA-COMP:14658"/>
        <dbReference type="Rhea" id="RHEA-COMP:17789"/>
        <dbReference type="ChEBI" id="CHEBI:15378"/>
        <dbReference type="ChEBI" id="CHEBI:57783"/>
        <dbReference type="ChEBI" id="CHEBI:58349"/>
        <dbReference type="ChEBI" id="CHEBI:65315"/>
        <dbReference type="ChEBI" id="CHEBI:74443"/>
    </reaction>
    <physiologicalReaction direction="right-to-left" evidence="9">
        <dbReference type="Rhea" id="RHEA:69857"/>
    </physiologicalReaction>
</comment>
<evidence type="ECO:0000256" key="9">
    <source>
        <dbReference type="ARBA" id="ARBA00049447"/>
    </source>
</evidence>
<dbReference type="CDD" id="cd02801">
    <property type="entry name" value="DUS_like_FMN"/>
    <property type="match status" value="1"/>
</dbReference>
<dbReference type="SUPFAM" id="SSF51395">
    <property type="entry name" value="FMN-linked oxidoreductases"/>
    <property type="match status" value="1"/>
</dbReference>
<organism evidence="12 13">
    <name type="scientific">Diutina rugosa</name>
    <name type="common">Yeast</name>
    <name type="synonym">Candida rugosa</name>
    <dbReference type="NCBI Taxonomy" id="5481"/>
    <lineage>
        <taxon>Eukaryota</taxon>
        <taxon>Fungi</taxon>
        <taxon>Dikarya</taxon>
        <taxon>Ascomycota</taxon>
        <taxon>Saccharomycotina</taxon>
        <taxon>Pichiomycetes</taxon>
        <taxon>Debaryomycetaceae</taxon>
        <taxon>Diutina</taxon>
    </lineage>
</organism>
<reference evidence="12 13" key="1">
    <citation type="submission" date="2019-07" db="EMBL/GenBank/DDBJ databases">
        <title>Genome assembly of two rare yeast pathogens: Diutina rugosa and Trichomonascus ciferrii.</title>
        <authorList>
            <person name="Mixao V."/>
            <person name="Saus E."/>
            <person name="Hansen A."/>
            <person name="Lass-Flor C."/>
            <person name="Gabaldon T."/>
        </authorList>
    </citation>
    <scope>NUCLEOTIDE SEQUENCE [LARGE SCALE GENOMIC DNA]</scope>
    <source>
        <strain evidence="12 13">CBS 613</strain>
    </source>
</reference>
<keyword evidence="7" id="KW-0520">NAD</keyword>
<feature type="domain" description="DUS-like FMN-binding" evidence="11">
    <location>
        <begin position="9"/>
        <end position="261"/>
    </location>
</feature>
<feature type="region of interest" description="Disordered" evidence="10">
    <location>
        <begin position="364"/>
        <end position="392"/>
    </location>
</feature>
<dbReference type="EMBL" id="SWFT01000105">
    <property type="protein sequence ID" value="KAA8900991.1"/>
    <property type="molecule type" value="Genomic_DNA"/>
</dbReference>
<comment type="catalytic activity">
    <reaction evidence="8">
        <text>a 5,6-dihydrouridine in mRNA + NAD(+) = a uridine in mRNA + NADH + H(+)</text>
        <dbReference type="Rhea" id="RHEA:69851"/>
        <dbReference type="Rhea" id="RHEA-COMP:14658"/>
        <dbReference type="Rhea" id="RHEA-COMP:17789"/>
        <dbReference type="ChEBI" id="CHEBI:15378"/>
        <dbReference type="ChEBI" id="CHEBI:57540"/>
        <dbReference type="ChEBI" id="CHEBI:57945"/>
        <dbReference type="ChEBI" id="CHEBI:65315"/>
        <dbReference type="ChEBI" id="CHEBI:74443"/>
    </reaction>
    <physiologicalReaction direction="right-to-left" evidence="8">
        <dbReference type="Rhea" id="RHEA:69853"/>
    </physiologicalReaction>
</comment>